<dbReference type="Pfam" id="PF19452">
    <property type="entry name" value="DUF5990"/>
    <property type="match status" value="1"/>
</dbReference>
<reference evidence="1" key="1">
    <citation type="journal article" date="2014" name="Int. J. Syst. Evol. Microbiol.">
        <title>Complete genome sequence of Corynebacterium casei LMG S-19264T (=DSM 44701T), isolated from a smear-ripened cheese.</title>
        <authorList>
            <consortium name="US DOE Joint Genome Institute (JGI-PGF)"/>
            <person name="Walter F."/>
            <person name="Albersmeier A."/>
            <person name="Kalinowski J."/>
            <person name="Ruckert C."/>
        </authorList>
    </citation>
    <scope>NUCLEOTIDE SEQUENCE</scope>
    <source>
        <strain evidence="1">CGMCC 1.10998</strain>
    </source>
</reference>
<sequence length="151" mass="16240">MSNQTLIKMDSVSLKLIYDGNGPLKWSRKPGTFGMQDKAGHLDLGTSAPDGTVLFDLTLQVKPGKSGAPVLLGSFAHGPPDGRFLYLAWCEAQGALVQRLKLPLGGISWDDIRNASDQQKPLLGVLVDHHPRLTSTGENIGGSRPISWVLI</sequence>
<dbReference type="InterPro" id="IPR046032">
    <property type="entry name" value="DUF5990"/>
</dbReference>
<dbReference type="EMBL" id="BMED01000002">
    <property type="protein sequence ID" value="GGC77274.1"/>
    <property type="molecule type" value="Genomic_DNA"/>
</dbReference>
<name>A0A916ULB1_9BURK</name>
<evidence type="ECO:0000313" key="1">
    <source>
        <dbReference type="EMBL" id="GGC77274.1"/>
    </source>
</evidence>
<comment type="caution">
    <text evidence="1">The sequence shown here is derived from an EMBL/GenBank/DDBJ whole genome shotgun (WGS) entry which is preliminary data.</text>
</comment>
<keyword evidence="2" id="KW-1185">Reference proteome</keyword>
<accession>A0A916ULB1</accession>
<dbReference type="AlphaFoldDB" id="A0A916ULB1"/>
<dbReference type="RefSeq" id="WP_188566409.1">
    <property type="nucleotide sequence ID" value="NZ_BMED01000002.1"/>
</dbReference>
<reference evidence="1" key="2">
    <citation type="submission" date="2020-09" db="EMBL/GenBank/DDBJ databases">
        <authorList>
            <person name="Sun Q."/>
            <person name="Zhou Y."/>
        </authorList>
    </citation>
    <scope>NUCLEOTIDE SEQUENCE</scope>
    <source>
        <strain evidence="1">CGMCC 1.10998</strain>
    </source>
</reference>
<evidence type="ECO:0000313" key="2">
    <source>
        <dbReference type="Proteomes" id="UP000637423"/>
    </source>
</evidence>
<proteinExistence type="predicted"/>
<dbReference type="Proteomes" id="UP000637423">
    <property type="component" value="Unassembled WGS sequence"/>
</dbReference>
<gene>
    <name evidence="1" type="ORF">GCM10011396_25530</name>
</gene>
<protein>
    <submittedName>
        <fullName evidence="1">Uncharacterized protein</fullName>
    </submittedName>
</protein>
<organism evidence="1 2">
    <name type="scientific">Undibacterium terreum</name>
    <dbReference type="NCBI Taxonomy" id="1224302"/>
    <lineage>
        <taxon>Bacteria</taxon>
        <taxon>Pseudomonadati</taxon>
        <taxon>Pseudomonadota</taxon>
        <taxon>Betaproteobacteria</taxon>
        <taxon>Burkholderiales</taxon>
        <taxon>Oxalobacteraceae</taxon>
        <taxon>Undibacterium</taxon>
    </lineage>
</organism>